<dbReference type="Gene3D" id="1.50.40.10">
    <property type="entry name" value="Mitochondrial carrier domain"/>
    <property type="match status" value="1"/>
</dbReference>
<dbReference type="SUPFAM" id="SSF47473">
    <property type="entry name" value="EF-hand"/>
    <property type="match status" value="1"/>
</dbReference>
<dbReference type="PANTHER" id="PTHR24089">
    <property type="entry name" value="SOLUTE CARRIER FAMILY 25"/>
    <property type="match status" value="1"/>
</dbReference>
<dbReference type="InterPro" id="IPR023395">
    <property type="entry name" value="MCP_dom_sf"/>
</dbReference>
<comment type="similarity">
    <text evidence="9">Belongs to the mitochondrial carrier (TC 2.A.29) family.</text>
</comment>
<dbReference type="SMART" id="SM00054">
    <property type="entry name" value="EFh"/>
    <property type="match status" value="4"/>
</dbReference>
<evidence type="ECO:0000256" key="4">
    <source>
        <dbReference type="ARBA" id="ARBA00022737"/>
    </source>
</evidence>
<organism evidence="11 12">
    <name type="scientific">Phaseolus vulgaris</name>
    <name type="common">Kidney bean</name>
    <name type="synonym">French bean</name>
    <dbReference type="NCBI Taxonomy" id="3885"/>
    <lineage>
        <taxon>Eukaryota</taxon>
        <taxon>Viridiplantae</taxon>
        <taxon>Streptophyta</taxon>
        <taxon>Embryophyta</taxon>
        <taxon>Tracheophyta</taxon>
        <taxon>Spermatophyta</taxon>
        <taxon>Magnoliopsida</taxon>
        <taxon>eudicotyledons</taxon>
        <taxon>Gunneridae</taxon>
        <taxon>Pentapetalae</taxon>
        <taxon>rosids</taxon>
        <taxon>fabids</taxon>
        <taxon>Fabales</taxon>
        <taxon>Fabaceae</taxon>
        <taxon>Papilionoideae</taxon>
        <taxon>50 kb inversion clade</taxon>
        <taxon>NPAAA clade</taxon>
        <taxon>indigoferoid/millettioid clade</taxon>
        <taxon>Phaseoleae</taxon>
        <taxon>Phaseolus</taxon>
    </lineage>
</organism>
<dbReference type="FunFam" id="1.10.238.10:FF:000370">
    <property type="entry name" value="Mitochondrial substrate carrier family protein"/>
    <property type="match status" value="1"/>
</dbReference>
<evidence type="ECO:0000256" key="2">
    <source>
        <dbReference type="ARBA" id="ARBA00022448"/>
    </source>
</evidence>
<dbReference type="Proteomes" id="UP000000226">
    <property type="component" value="Chromosome 9"/>
</dbReference>
<evidence type="ECO:0000313" key="12">
    <source>
        <dbReference type="Proteomes" id="UP000000226"/>
    </source>
</evidence>
<evidence type="ECO:0000256" key="8">
    <source>
        <dbReference type="PROSITE-ProRule" id="PRU00282"/>
    </source>
</evidence>
<keyword evidence="5" id="KW-0106">Calcium</keyword>
<comment type="subcellular location">
    <subcellularLocation>
        <location evidence="1">Mitochondrion inner membrane</location>
        <topology evidence="1">Multi-pass membrane protein</topology>
    </subcellularLocation>
</comment>
<sequence>MTGNGVVSMDHLLAALGETKEEREVRIRSLFNFFDAANNGYLDVAQIEVGLSALQIPPEYKYARELCEVCDANSDGRVEYHEFRRYMDDKELELYRIFQAIDVEHDGNIIPEELYEALLKAGIEMDDEELARFVDHVDKDNNGIITFEEWRDFLLLYPHEATIENIYHHWERVCLVDIGEQAVIPEGISKHANRTKYFLAGGVAGSISRTVTAPLDRLKVVLQVQTAHASIMPAVTKILKQDGLSGFFREPGPLVQLGCGTISGAVGATCVYPLQVIRTRLQAQSSNASDAYKGMFDAFRRTFQLEGFIGFYKGLFPNLLKVVPAASITYVVYESMKKNLDLD</sequence>
<feature type="repeat" description="Solcar" evidence="8">
    <location>
        <begin position="251"/>
        <end position="339"/>
    </location>
</feature>
<proteinExistence type="inferred from homology"/>
<dbReference type="GO" id="GO:0005743">
    <property type="term" value="C:mitochondrial inner membrane"/>
    <property type="evidence" value="ECO:0007669"/>
    <property type="project" value="UniProtKB-SubCell"/>
</dbReference>
<dbReference type="InterPro" id="IPR011992">
    <property type="entry name" value="EF-hand-dom_pair"/>
</dbReference>
<dbReference type="AlphaFoldDB" id="V7B004"/>
<feature type="domain" description="EF-hand" evidence="10">
    <location>
        <begin position="89"/>
        <end position="124"/>
    </location>
</feature>
<dbReference type="SMR" id="V7B004"/>
<dbReference type="EMBL" id="CM002296">
    <property type="protein sequence ID" value="ESW09821.1"/>
    <property type="molecule type" value="Genomic_DNA"/>
</dbReference>
<evidence type="ECO:0000259" key="10">
    <source>
        <dbReference type="PROSITE" id="PS50222"/>
    </source>
</evidence>
<keyword evidence="4" id="KW-0677">Repeat</keyword>
<evidence type="ECO:0000256" key="9">
    <source>
        <dbReference type="RuleBase" id="RU000488"/>
    </source>
</evidence>
<keyword evidence="6" id="KW-1133">Transmembrane helix</keyword>
<dbReference type="GO" id="GO:0055085">
    <property type="term" value="P:transmembrane transport"/>
    <property type="evidence" value="ECO:0007669"/>
    <property type="project" value="InterPro"/>
</dbReference>
<dbReference type="Gene3D" id="1.10.238.10">
    <property type="entry name" value="EF-hand"/>
    <property type="match status" value="2"/>
</dbReference>
<dbReference type="PROSITE" id="PS50222">
    <property type="entry name" value="EF_HAND_2"/>
    <property type="match status" value="3"/>
</dbReference>
<feature type="domain" description="EF-hand" evidence="10">
    <location>
        <begin position="22"/>
        <end position="57"/>
    </location>
</feature>
<dbReference type="InterPro" id="IPR018108">
    <property type="entry name" value="MCP_transmembrane"/>
</dbReference>
<dbReference type="InterPro" id="IPR002048">
    <property type="entry name" value="EF_hand_dom"/>
</dbReference>
<dbReference type="PROSITE" id="PS50920">
    <property type="entry name" value="SOLCAR"/>
    <property type="match status" value="1"/>
</dbReference>
<dbReference type="PROSITE" id="PS00018">
    <property type="entry name" value="EF_HAND_1"/>
    <property type="match status" value="1"/>
</dbReference>
<reference evidence="12" key="1">
    <citation type="journal article" date="2014" name="Nat. Genet.">
        <title>A reference genome for common bean and genome-wide analysis of dual domestications.</title>
        <authorList>
            <person name="Schmutz J."/>
            <person name="McClean P.E."/>
            <person name="Mamidi S."/>
            <person name="Wu G.A."/>
            <person name="Cannon S.B."/>
            <person name="Grimwood J."/>
            <person name="Jenkins J."/>
            <person name="Shu S."/>
            <person name="Song Q."/>
            <person name="Chavarro C."/>
            <person name="Torres-Torres M."/>
            <person name="Geffroy V."/>
            <person name="Moghaddam S.M."/>
            <person name="Gao D."/>
            <person name="Abernathy B."/>
            <person name="Barry K."/>
            <person name="Blair M."/>
            <person name="Brick M.A."/>
            <person name="Chovatia M."/>
            <person name="Gepts P."/>
            <person name="Goodstein D.M."/>
            <person name="Gonzales M."/>
            <person name="Hellsten U."/>
            <person name="Hyten D.L."/>
            <person name="Jia G."/>
            <person name="Kelly J.D."/>
            <person name="Kudrna D."/>
            <person name="Lee R."/>
            <person name="Richard M.M."/>
            <person name="Miklas P.N."/>
            <person name="Osorno J.M."/>
            <person name="Rodrigues J."/>
            <person name="Thareau V."/>
            <person name="Urrea C.A."/>
            <person name="Wang M."/>
            <person name="Yu Y."/>
            <person name="Zhang M."/>
            <person name="Wing R.A."/>
            <person name="Cregan P.B."/>
            <person name="Rokhsar D.S."/>
            <person name="Jackson S.A."/>
        </authorList>
    </citation>
    <scope>NUCLEOTIDE SEQUENCE [LARGE SCALE GENOMIC DNA]</scope>
    <source>
        <strain evidence="12">cv. G19833</strain>
    </source>
</reference>
<dbReference type="Pfam" id="PF00153">
    <property type="entry name" value="Mito_carr"/>
    <property type="match status" value="2"/>
</dbReference>
<dbReference type="InterPro" id="IPR002067">
    <property type="entry name" value="MCP"/>
</dbReference>
<accession>V7B004</accession>
<keyword evidence="12" id="KW-1185">Reference proteome</keyword>
<evidence type="ECO:0000256" key="7">
    <source>
        <dbReference type="ARBA" id="ARBA00023136"/>
    </source>
</evidence>
<gene>
    <name evidence="11" type="ORF">PHAVU_009G158900g</name>
</gene>
<keyword evidence="7 8" id="KW-0472">Membrane</keyword>
<dbReference type="InterPro" id="IPR018247">
    <property type="entry name" value="EF_Hand_1_Ca_BS"/>
</dbReference>
<dbReference type="FunFam" id="1.10.238.10:FF:000138">
    <property type="entry name" value="Calcium-binding mitochondrial carrier protein SCaMC-1"/>
    <property type="match status" value="1"/>
</dbReference>
<protein>
    <recommendedName>
        <fullName evidence="10">EF-hand domain-containing protein</fullName>
    </recommendedName>
</protein>
<keyword evidence="3 8" id="KW-0812">Transmembrane</keyword>
<name>V7B004_PHAVU</name>
<evidence type="ECO:0000256" key="5">
    <source>
        <dbReference type="ARBA" id="ARBA00022837"/>
    </source>
</evidence>
<evidence type="ECO:0000313" key="11">
    <source>
        <dbReference type="EMBL" id="ESW09821.1"/>
    </source>
</evidence>
<dbReference type="Gramene" id="ESW09821">
    <property type="protein sequence ID" value="ESW09821"/>
    <property type="gene ID" value="PHAVU_009G158900g"/>
</dbReference>
<evidence type="ECO:0000256" key="3">
    <source>
        <dbReference type="ARBA" id="ARBA00022692"/>
    </source>
</evidence>
<evidence type="ECO:0000256" key="6">
    <source>
        <dbReference type="ARBA" id="ARBA00022989"/>
    </source>
</evidence>
<dbReference type="PRINTS" id="PR00926">
    <property type="entry name" value="MITOCARRIER"/>
</dbReference>
<evidence type="ECO:0000256" key="1">
    <source>
        <dbReference type="ARBA" id="ARBA00004448"/>
    </source>
</evidence>
<dbReference type="GO" id="GO:0005509">
    <property type="term" value="F:calcium ion binding"/>
    <property type="evidence" value="ECO:0007669"/>
    <property type="project" value="InterPro"/>
</dbReference>
<feature type="domain" description="EF-hand" evidence="10">
    <location>
        <begin position="125"/>
        <end position="160"/>
    </location>
</feature>
<keyword evidence="2 9" id="KW-0813">Transport</keyword>
<dbReference type="Pfam" id="PF13499">
    <property type="entry name" value="EF-hand_7"/>
    <property type="match status" value="2"/>
</dbReference>
<dbReference type="OrthoDB" id="270584at2759"/>
<dbReference type="SUPFAM" id="SSF103506">
    <property type="entry name" value="Mitochondrial carrier"/>
    <property type="match status" value="1"/>
</dbReference>
<dbReference type="CDD" id="cd00051">
    <property type="entry name" value="EFh"/>
    <property type="match status" value="1"/>
</dbReference>